<gene>
    <name evidence="2" type="ORF">FB567DRAFT_21465</name>
</gene>
<reference evidence="2" key="1">
    <citation type="journal article" date="2021" name="Nat. Commun.">
        <title>Genetic determinants of endophytism in the Arabidopsis root mycobiome.</title>
        <authorList>
            <person name="Mesny F."/>
            <person name="Miyauchi S."/>
            <person name="Thiergart T."/>
            <person name="Pickel B."/>
            <person name="Atanasova L."/>
            <person name="Karlsson M."/>
            <person name="Huettel B."/>
            <person name="Barry K.W."/>
            <person name="Haridas S."/>
            <person name="Chen C."/>
            <person name="Bauer D."/>
            <person name="Andreopoulos W."/>
            <person name="Pangilinan J."/>
            <person name="LaButti K."/>
            <person name="Riley R."/>
            <person name="Lipzen A."/>
            <person name="Clum A."/>
            <person name="Drula E."/>
            <person name="Henrissat B."/>
            <person name="Kohler A."/>
            <person name="Grigoriev I.V."/>
            <person name="Martin F.M."/>
            <person name="Hacquard S."/>
        </authorList>
    </citation>
    <scope>NUCLEOTIDE SEQUENCE</scope>
    <source>
        <strain evidence="2">MPI-SDFR-AT-0120</strain>
    </source>
</reference>
<keyword evidence="1" id="KW-0812">Transmembrane</keyword>
<dbReference type="Proteomes" id="UP000813461">
    <property type="component" value="Unassembled WGS sequence"/>
</dbReference>
<dbReference type="EMBL" id="JAGMVJ010000001">
    <property type="protein sequence ID" value="KAH7095146.1"/>
    <property type="molecule type" value="Genomic_DNA"/>
</dbReference>
<dbReference type="AlphaFoldDB" id="A0A8K0RJW8"/>
<organism evidence="2 3">
    <name type="scientific">Paraphoma chrysanthemicola</name>
    <dbReference type="NCBI Taxonomy" id="798071"/>
    <lineage>
        <taxon>Eukaryota</taxon>
        <taxon>Fungi</taxon>
        <taxon>Dikarya</taxon>
        <taxon>Ascomycota</taxon>
        <taxon>Pezizomycotina</taxon>
        <taxon>Dothideomycetes</taxon>
        <taxon>Pleosporomycetidae</taxon>
        <taxon>Pleosporales</taxon>
        <taxon>Pleosporineae</taxon>
        <taxon>Phaeosphaeriaceae</taxon>
        <taxon>Paraphoma</taxon>
    </lineage>
</organism>
<evidence type="ECO:0000313" key="3">
    <source>
        <dbReference type="Proteomes" id="UP000813461"/>
    </source>
</evidence>
<keyword evidence="1" id="KW-0472">Membrane</keyword>
<feature type="transmembrane region" description="Helical" evidence="1">
    <location>
        <begin position="73"/>
        <end position="91"/>
    </location>
</feature>
<sequence>MKPLDKIDANLAALLLTKQNGSLQVFSRMVIAFLPCQCQFLSSTLAIVRRTISAFFISMIANSYSGLLLDKGWAVLGTLCIVRLLIAQSLFQKHRH</sequence>
<accession>A0A8K0RJW8</accession>
<keyword evidence="3" id="KW-1185">Reference proteome</keyword>
<comment type="caution">
    <text evidence="2">The sequence shown here is derived from an EMBL/GenBank/DDBJ whole genome shotgun (WGS) entry which is preliminary data.</text>
</comment>
<evidence type="ECO:0000313" key="2">
    <source>
        <dbReference type="EMBL" id="KAH7095146.1"/>
    </source>
</evidence>
<keyword evidence="1" id="KW-1133">Transmembrane helix</keyword>
<protein>
    <submittedName>
        <fullName evidence="2">Uncharacterized protein</fullName>
    </submittedName>
</protein>
<evidence type="ECO:0000256" key="1">
    <source>
        <dbReference type="SAM" id="Phobius"/>
    </source>
</evidence>
<name>A0A8K0RJW8_9PLEO</name>
<proteinExistence type="predicted"/>
<feature type="transmembrane region" description="Helical" evidence="1">
    <location>
        <begin position="47"/>
        <end position="67"/>
    </location>
</feature>